<proteinExistence type="inferred from homology"/>
<dbReference type="InterPro" id="IPR038743">
    <property type="entry name" value="YjgH-like"/>
</dbReference>
<evidence type="ECO:0000313" key="2">
    <source>
        <dbReference type="EMBL" id="MBP1468109.1"/>
    </source>
</evidence>
<organism evidence="2 3">
    <name type="scientific">Candidatus Chloroploca mongolica</name>
    <dbReference type="NCBI Taxonomy" id="2528176"/>
    <lineage>
        <taxon>Bacteria</taxon>
        <taxon>Bacillati</taxon>
        <taxon>Chloroflexota</taxon>
        <taxon>Chloroflexia</taxon>
        <taxon>Chloroflexales</taxon>
        <taxon>Chloroflexineae</taxon>
        <taxon>Oscillochloridaceae</taxon>
        <taxon>Candidatus Chloroploca</taxon>
    </lineage>
</organism>
<evidence type="ECO:0000256" key="1">
    <source>
        <dbReference type="ARBA" id="ARBA00010552"/>
    </source>
</evidence>
<keyword evidence="3" id="KW-1185">Reference proteome</keyword>
<dbReference type="InterPro" id="IPR035959">
    <property type="entry name" value="RutC-like_sf"/>
</dbReference>
<evidence type="ECO:0000313" key="3">
    <source>
        <dbReference type="Proteomes" id="UP001193081"/>
    </source>
</evidence>
<dbReference type="EMBL" id="SIJK02000056">
    <property type="protein sequence ID" value="MBP1468109.1"/>
    <property type="molecule type" value="Genomic_DNA"/>
</dbReference>
<dbReference type="PANTHER" id="PTHR11803">
    <property type="entry name" value="2-IMINOBUTANOATE/2-IMINOPROPANOATE DEAMINASE RIDA"/>
    <property type="match status" value="1"/>
</dbReference>
<dbReference type="Gene3D" id="3.30.1330.40">
    <property type="entry name" value="RutC-like"/>
    <property type="match status" value="1"/>
</dbReference>
<accession>A0ABS4DF83</accession>
<sequence length="147" mass="15799">MRETLSPQPRMLINPAGTEGLYTTWQFSQGVRVGEMIWTAGQLGVDGEGRFGTTLEEQARLAFINLRSVLEAGGSSLADVVELVTYHLAMDELPHFAAVKAEFFPQNYPTWTVVGVTALALPELLVEVKAVAVVGSGLPQNAEPADA</sequence>
<dbReference type="PANTHER" id="PTHR11803:SF58">
    <property type="entry name" value="PROTEIN HMF1-RELATED"/>
    <property type="match status" value="1"/>
</dbReference>
<dbReference type="SUPFAM" id="SSF55298">
    <property type="entry name" value="YjgF-like"/>
    <property type="match status" value="1"/>
</dbReference>
<dbReference type="InterPro" id="IPR006175">
    <property type="entry name" value="YjgF/YER057c/UK114"/>
</dbReference>
<protein>
    <submittedName>
        <fullName evidence="2">RidA family protein</fullName>
    </submittedName>
</protein>
<dbReference type="Proteomes" id="UP001193081">
    <property type="component" value="Unassembled WGS sequence"/>
</dbReference>
<dbReference type="Pfam" id="PF01042">
    <property type="entry name" value="Ribonuc_L-PSP"/>
    <property type="match status" value="1"/>
</dbReference>
<gene>
    <name evidence="2" type="ORF">EYB53_020515</name>
</gene>
<name>A0ABS4DF83_9CHLR</name>
<dbReference type="RefSeq" id="WP_205712707.1">
    <property type="nucleotide sequence ID" value="NZ_SIJK02000056.1"/>
</dbReference>
<dbReference type="CDD" id="cd02198">
    <property type="entry name" value="YjgH_like"/>
    <property type="match status" value="1"/>
</dbReference>
<comment type="caution">
    <text evidence="2">The sequence shown here is derived from an EMBL/GenBank/DDBJ whole genome shotgun (WGS) entry which is preliminary data.</text>
</comment>
<comment type="similarity">
    <text evidence="1">Belongs to the RutC family.</text>
</comment>
<reference evidence="2 3" key="1">
    <citation type="submission" date="2021-03" db="EMBL/GenBank/DDBJ databases">
        <authorList>
            <person name="Grouzdev D.S."/>
        </authorList>
    </citation>
    <scope>NUCLEOTIDE SEQUENCE [LARGE SCALE GENOMIC DNA]</scope>
    <source>
        <strain evidence="2 3">M50-1</strain>
    </source>
</reference>